<dbReference type="Proteomes" id="UP000887159">
    <property type="component" value="Unassembled WGS sequence"/>
</dbReference>
<evidence type="ECO:0000256" key="2">
    <source>
        <dbReference type="SAM" id="Phobius"/>
    </source>
</evidence>
<sequence>MLSRPSYTEGAVSDVCAITVDFPSRKSSDIRKGQLEDEELKKIIDCFESMDKNENFVNYTSRVFAHLLYLYYLVAGLMPLLVQSGNSSRFPFQRTDKLSAGMRRKSPTQAGDPSRPRTRPWEEGSEF</sequence>
<evidence type="ECO:0000313" key="3">
    <source>
        <dbReference type="EMBL" id="GFY00099.1"/>
    </source>
</evidence>
<proteinExistence type="predicted"/>
<reference evidence="3" key="1">
    <citation type="submission" date="2020-08" db="EMBL/GenBank/DDBJ databases">
        <title>Multicomponent nature underlies the extraordinary mechanical properties of spider dragline silk.</title>
        <authorList>
            <person name="Kono N."/>
            <person name="Nakamura H."/>
            <person name="Mori M."/>
            <person name="Yoshida Y."/>
            <person name="Ohtoshi R."/>
            <person name="Malay A.D."/>
            <person name="Moran D.A.P."/>
            <person name="Tomita M."/>
            <person name="Numata K."/>
            <person name="Arakawa K."/>
        </authorList>
    </citation>
    <scope>NUCLEOTIDE SEQUENCE</scope>
</reference>
<feature type="transmembrane region" description="Helical" evidence="2">
    <location>
        <begin position="63"/>
        <end position="82"/>
    </location>
</feature>
<dbReference type="EMBL" id="BMAU01021216">
    <property type="protein sequence ID" value="GFY00099.1"/>
    <property type="molecule type" value="Genomic_DNA"/>
</dbReference>
<dbReference type="AlphaFoldDB" id="A0A8X6VA70"/>
<evidence type="ECO:0000313" key="4">
    <source>
        <dbReference type="Proteomes" id="UP000887159"/>
    </source>
</evidence>
<comment type="caution">
    <text evidence="3">The sequence shown here is derived from an EMBL/GenBank/DDBJ whole genome shotgun (WGS) entry which is preliminary data.</text>
</comment>
<protein>
    <submittedName>
        <fullName evidence="3">Uncharacterized protein</fullName>
    </submittedName>
</protein>
<name>A0A8X6VA70_TRICX</name>
<keyword evidence="2" id="KW-0472">Membrane</keyword>
<organism evidence="3 4">
    <name type="scientific">Trichonephila clavipes</name>
    <name type="common">Golden silk orbweaver</name>
    <name type="synonym">Nephila clavipes</name>
    <dbReference type="NCBI Taxonomy" id="2585209"/>
    <lineage>
        <taxon>Eukaryota</taxon>
        <taxon>Metazoa</taxon>
        <taxon>Ecdysozoa</taxon>
        <taxon>Arthropoda</taxon>
        <taxon>Chelicerata</taxon>
        <taxon>Arachnida</taxon>
        <taxon>Araneae</taxon>
        <taxon>Araneomorphae</taxon>
        <taxon>Entelegynae</taxon>
        <taxon>Araneoidea</taxon>
        <taxon>Nephilidae</taxon>
        <taxon>Trichonephila</taxon>
    </lineage>
</organism>
<keyword evidence="4" id="KW-1185">Reference proteome</keyword>
<keyword evidence="2" id="KW-0812">Transmembrane</keyword>
<evidence type="ECO:0000256" key="1">
    <source>
        <dbReference type="SAM" id="MobiDB-lite"/>
    </source>
</evidence>
<feature type="region of interest" description="Disordered" evidence="1">
    <location>
        <begin position="86"/>
        <end position="127"/>
    </location>
</feature>
<gene>
    <name evidence="3" type="ORF">TNCV_1341971</name>
</gene>
<accession>A0A8X6VA70</accession>
<keyword evidence="2" id="KW-1133">Transmembrane helix</keyword>